<accession>A0A1A9F1W3</accession>
<dbReference type="EMBL" id="CP015839">
    <property type="protein sequence ID" value="ANG63713.1"/>
    <property type="molecule type" value="Genomic_DNA"/>
</dbReference>
<dbReference type="InterPro" id="IPR017087">
    <property type="entry name" value="UCP037004"/>
</dbReference>
<reference evidence="3" key="1">
    <citation type="submission" date="2016-05" db="EMBL/GenBank/DDBJ databases">
        <authorList>
            <person name="Baek K."/>
            <person name="Yang S.-J."/>
        </authorList>
    </citation>
    <scope>NUCLEOTIDE SEQUENCE [LARGE SCALE GENOMIC DNA]</scope>
    <source>
        <strain evidence="3">ST58-10</strain>
    </source>
</reference>
<dbReference type="RefSeq" id="WP_067384255.1">
    <property type="nucleotide sequence ID" value="NZ_CP015839.1"/>
</dbReference>
<dbReference type="PIRSF" id="PIRSF037004">
    <property type="entry name" value="UCP037004"/>
    <property type="match status" value="1"/>
</dbReference>
<evidence type="ECO:0000259" key="1">
    <source>
        <dbReference type="Pfam" id="PF08349"/>
    </source>
</evidence>
<dbReference type="Pfam" id="PF08349">
    <property type="entry name" value="DUF1722"/>
    <property type="match status" value="1"/>
</dbReference>
<dbReference type="PANTHER" id="PTHR30087:SF0">
    <property type="entry name" value="INNER MEMBRANE PROTEIN"/>
    <property type="match status" value="1"/>
</dbReference>
<dbReference type="STRING" id="1821621.A8C75_15310"/>
<dbReference type="InterPro" id="IPR013560">
    <property type="entry name" value="DUF1722"/>
</dbReference>
<dbReference type="PANTHER" id="PTHR30087">
    <property type="entry name" value="INNER MEMBRANE PROTEIN"/>
    <property type="match status" value="1"/>
</dbReference>
<dbReference type="KEGG" id="mars:A8C75_15310"/>
<keyword evidence="3" id="KW-1185">Reference proteome</keyword>
<gene>
    <name evidence="2" type="ORF">A8C75_15310</name>
</gene>
<reference evidence="2 3" key="2">
    <citation type="journal article" date="2018" name="Int. J. Syst. Evol. Microbiol.">
        <title>Marinobacterium aestuarii sp. nov., a benzene-degrading marine bacterium isolated from estuary sediment.</title>
        <authorList>
            <person name="Bae S.S."/>
            <person name="Jung J."/>
            <person name="Chung D."/>
            <person name="Baek K."/>
        </authorList>
    </citation>
    <scope>NUCLEOTIDE SEQUENCE [LARGE SCALE GENOMIC DNA]</scope>
    <source>
        <strain evidence="2 3">ST58-10</strain>
    </source>
</reference>
<name>A0A1A9F1W3_9GAMM</name>
<evidence type="ECO:0000313" key="2">
    <source>
        <dbReference type="EMBL" id="ANG63713.1"/>
    </source>
</evidence>
<dbReference type="Proteomes" id="UP000078070">
    <property type="component" value="Chromosome"/>
</dbReference>
<protein>
    <recommendedName>
        <fullName evidence="1">DUF1722 domain-containing protein</fullName>
    </recommendedName>
</protein>
<proteinExistence type="predicted"/>
<feature type="domain" description="DUF1722" evidence="1">
    <location>
        <begin position="198"/>
        <end position="314"/>
    </location>
</feature>
<dbReference type="OrthoDB" id="495783at2"/>
<organism evidence="2 3">
    <name type="scientific">Marinobacterium aestuarii</name>
    <dbReference type="NCBI Taxonomy" id="1821621"/>
    <lineage>
        <taxon>Bacteria</taxon>
        <taxon>Pseudomonadati</taxon>
        <taxon>Pseudomonadota</taxon>
        <taxon>Gammaproteobacteria</taxon>
        <taxon>Oceanospirillales</taxon>
        <taxon>Oceanospirillaceae</taxon>
        <taxon>Marinobacterium</taxon>
    </lineage>
</organism>
<dbReference type="Pfam" id="PF04463">
    <property type="entry name" value="2-thiour_desulf"/>
    <property type="match status" value="1"/>
</dbReference>
<dbReference type="AlphaFoldDB" id="A0A1A9F1W3"/>
<sequence>MSDVAVDTQAQRIPIGISACLMGEKVRYNGGHKRSLYCLDVLSDCFSFKPFCPELAVGLGVPREPIRLVGDAARPQALGTKDPSLDVTAALAEQGRSVAAALPDMCGYIVIKGSPSCGMERVKVYHPNGMPNGAGRGIFIDALMRANPLLPVEEEGRLNDPVLRENFIARVFALHRWKQQVETEQSYHALLQFHSQSKYLLMAHSYEGYRILGRYLAQAHSEPIEVAMKTYINGFMEHMSHCATRNSQVNVLMHVFGYLKKAIDAECKQEILDSVAEYHRGEVHLVVPLTLLRHYLKRYGSDYIKQQSYLDPHPYKLGLRNYI</sequence>
<dbReference type="InterPro" id="IPR007553">
    <property type="entry name" value="2-thiour_desulf"/>
</dbReference>
<evidence type="ECO:0000313" key="3">
    <source>
        <dbReference type="Proteomes" id="UP000078070"/>
    </source>
</evidence>